<evidence type="ECO:0000256" key="5">
    <source>
        <dbReference type="ARBA" id="ARBA00023136"/>
    </source>
</evidence>
<protein>
    <submittedName>
        <fullName evidence="9">Hyccin</fullName>
    </submittedName>
</protein>
<feature type="compositionally biased region" description="Basic and acidic residues" evidence="7">
    <location>
        <begin position="534"/>
        <end position="558"/>
    </location>
</feature>
<keyword evidence="5" id="KW-0472">Membrane</keyword>
<dbReference type="GO" id="GO:0046854">
    <property type="term" value="P:phosphatidylinositol phosphate biosynthetic process"/>
    <property type="evidence" value="ECO:0007669"/>
    <property type="project" value="TreeGrafter"/>
</dbReference>
<feature type="compositionally biased region" description="Low complexity" evidence="7">
    <location>
        <begin position="220"/>
        <end position="238"/>
    </location>
</feature>
<comment type="similarity">
    <text evidence="6">Belongs to the Hyccin family.</text>
</comment>
<dbReference type="AlphaFoldDB" id="A0A8B7PHQ7"/>
<feature type="compositionally biased region" description="Polar residues" evidence="7">
    <location>
        <begin position="239"/>
        <end position="253"/>
    </location>
</feature>
<name>A0A8B7PHQ7_HYAAZ</name>
<organism evidence="8 9">
    <name type="scientific">Hyalella azteca</name>
    <name type="common">Amphipod</name>
    <dbReference type="NCBI Taxonomy" id="294128"/>
    <lineage>
        <taxon>Eukaryota</taxon>
        <taxon>Metazoa</taxon>
        <taxon>Ecdysozoa</taxon>
        <taxon>Arthropoda</taxon>
        <taxon>Crustacea</taxon>
        <taxon>Multicrustacea</taxon>
        <taxon>Malacostraca</taxon>
        <taxon>Eumalacostraca</taxon>
        <taxon>Peracarida</taxon>
        <taxon>Amphipoda</taxon>
        <taxon>Senticaudata</taxon>
        <taxon>Talitrida</taxon>
        <taxon>Talitroidea</taxon>
        <taxon>Hyalellidae</taxon>
        <taxon>Hyalella</taxon>
    </lineage>
</organism>
<dbReference type="GeneID" id="108681199"/>
<dbReference type="GO" id="GO:0005886">
    <property type="term" value="C:plasma membrane"/>
    <property type="evidence" value="ECO:0007669"/>
    <property type="project" value="UniProtKB-SubCell"/>
</dbReference>
<dbReference type="OrthoDB" id="18937at2759"/>
<evidence type="ECO:0000256" key="7">
    <source>
        <dbReference type="SAM" id="MobiDB-lite"/>
    </source>
</evidence>
<evidence type="ECO:0000256" key="4">
    <source>
        <dbReference type="ARBA" id="ARBA00022490"/>
    </source>
</evidence>
<dbReference type="InterPro" id="IPR018619">
    <property type="entry name" value="Hyccin"/>
</dbReference>
<feature type="compositionally biased region" description="Polar residues" evidence="7">
    <location>
        <begin position="672"/>
        <end position="690"/>
    </location>
</feature>
<dbReference type="PANTHER" id="PTHR31220">
    <property type="entry name" value="HYCCIN RELATED"/>
    <property type="match status" value="1"/>
</dbReference>
<dbReference type="PANTHER" id="PTHR31220:SF1">
    <property type="entry name" value="GH21176P"/>
    <property type="match status" value="1"/>
</dbReference>
<evidence type="ECO:0000256" key="3">
    <source>
        <dbReference type="ARBA" id="ARBA00022475"/>
    </source>
</evidence>
<evidence type="ECO:0000313" key="8">
    <source>
        <dbReference type="Proteomes" id="UP000694843"/>
    </source>
</evidence>
<dbReference type="RefSeq" id="XP_018025694.1">
    <property type="nucleotide sequence ID" value="XM_018170205.2"/>
</dbReference>
<dbReference type="KEGG" id="hazt:108681199"/>
<proteinExistence type="inferred from homology"/>
<gene>
    <name evidence="9" type="primary">LOC108681199</name>
</gene>
<dbReference type="CTD" id="37019"/>
<feature type="compositionally biased region" description="Pro residues" evidence="7">
    <location>
        <begin position="195"/>
        <end position="212"/>
    </location>
</feature>
<keyword evidence="8" id="KW-1185">Reference proteome</keyword>
<feature type="compositionally biased region" description="Low complexity" evidence="7">
    <location>
        <begin position="616"/>
        <end position="630"/>
    </location>
</feature>
<evidence type="ECO:0000256" key="1">
    <source>
        <dbReference type="ARBA" id="ARBA00004236"/>
    </source>
</evidence>
<feature type="compositionally biased region" description="Polar residues" evidence="7">
    <location>
        <begin position="303"/>
        <end position="318"/>
    </location>
</feature>
<evidence type="ECO:0000256" key="2">
    <source>
        <dbReference type="ARBA" id="ARBA00004514"/>
    </source>
</evidence>
<feature type="compositionally biased region" description="Basic residues" evidence="7">
    <location>
        <begin position="371"/>
        <end position="396"/>
    </location>
</feature>
<evidence type="ECO:0000256" key="6">
    <source>
        <dbReference type="ARBA" id="ARBA00034482"/>
    </source>
</evidence>
<comment type="subcellular location">
    <subcellularLocation>
        <location evidence="1">Cell membrane</location>
    </subcellularLocation>
    <subcellularLocation>
        <location evidence="2">Cytoplasm</location>
        <location evidence="2">Cytosol</location>
    </subcellularLocation>
</comment>
<feature type="compositionally biased region" description="Low complexity" evidence="7">
    <location>
        <begin position="559"/>
        <end position="569"/>
    </location>
</feature>
<feature type="compositionally biased region" description="Basic and acidic residues" evidence="7">
    <location>
        <begin position="582"/>
        <end position="610"/>
    </location>
</feature>
<sequence length="746" mass="79759">MMEGFLDTLEDWLLDCGEAYPSGNDTAGTVVHLQAPSVLPSLAETGGLTEQQAQQLLAVCDTQCEKLLTAIFALLEERNKYCELLDQVLRQLFLLSRCHLSKLRLFALQFSPSLIYIDLLSLSTGDAKMVSSVELVLLALYNCEVLNELGQFRLPHSRLPTLARHSIYHDPASLGPASFSADSLVRYERSEERLPPLPPATLPLPGVAPPPAHSVAIREGSMSSNSNSSGGGANSSINRKNSTVNNSSSQHLSSMTAATRPVVLSSVMAAFNATVSCLHRTALLQLCRYTSRLVTHGLPRSGAHQQRSSWSEGASNTGAVPALPTPRLAASPDLLLQLVLAAYAAVHKLGESEVPDEDSSPSNGTVPNPTAKKKSNSLPSLHHHHHHHHRHHKRSRSSGGSECVCVAIQAIEDIQLRCECDLLPDMLHLCYAVTHSLKHDNIINGEGSDASPLVYVPPPPSTPLAKTCITNASFRTKKLPEDIPVQPLEGAAVGDPKVLVSISEDTDGEGREDGPVPGEGGSSLGAGAKLAGILRREGRDSGRKESNRDSEGSKEKSSSKFTPTKFTSSNIVIPGLKRKDKTKNGDKKDKENVDEGRKSDSKRDRMKERSNGFTNGSRSGSGVQSSVDGGDATDCSGSEDASPTKGAGKSSSKYHKEQEQLQQLIEMRIINRPSSASLHDQPQGSPQLSHSGPPPSAVQQLRQQDSASLSDSYSSSPGVAEHNNSDGASEYRKLDSVDSGEALGSV</sequence>
<feature type="region of interest" description="Disordered" evidence="7">
    <location>
        <begin position="505"/>
        <end position="746"/>
    </location>
</feature>
<feature type="region of interest" description="Disordered" evidence="7">
    <location>
        <begin position="190"/>
        <end position="253"/>
    </location>
</feature>
<evidence type="ECO:0000313" key="9">
    <source>
        <dbReference type="RefSeq" id="XP_018025694.1"/>
    </source>
</evidence>
<feature type="region of interest" description="Disordered" evidence="7">
    <location>
        <begin position="299"/>
        <end position="318"/>
    </location>
</feature>
<keyword evidence="4" id="KW-0963">Cytoplasm</keyword>
<reference evidence="9" key="1">
    <citation type="submission" date="2025-08" db="UniProtKB">
        <authorList>
            <consortium name="RefSeq"/>
        </authorList>
    </citation>
    <scope>IDENTIFICATION</scope>
    <source>
        <tissue evidence="9">Whole organism</tissue>
    </source>
</reference>
<dbReference type="OMA" id="ALYNCEV"/>
<dbReference type="Proteomes" id="UP000694843">
    <property type="component" value="Unplaced"/>
</dbReference>
<dbReference type="GO" id="GO:0072659">
    <property type="term" value="P:protein localization to plasma membrane"/>
    <property type="evidence" value="ECO:0007669"/>
    <property type="project" value="TreeGrafter"/>
</dbReference>
<accession>A0A8B7PHQ7</accession>
<feature type="region of interest" description="Disordered" evidence="7">
    <location>
        <begin position="351"/>
        <end position="398"/>
    </location>
</feature>
<feature type="compositionally biased region" description="Low complexity" evidence="7">
    <location>
        <begin position="706"/>
        <end position="716"/>
    </location>
</feature>
<keyword evidence="3" id="KW-1003">Cell membrane</keyword>
<dbReference type="GO" id="GO:0005829">
    <property type="term" value="C:cytosol"/>
    <property type="evidence" value="ECO:0007669"/>
    <property type="project" value="UniProtKB-SubCell"/>
</dbReference>
<dbReference type="Pfam" id="PF09790">
    <property type="entry name" value="Hyccin"/>
    <property type="match status" value="3"/>
</dbReference>